<dbReference type="Pfam" id="PF10604">
    <property type="entry name" value="Polyketide_cyc2"/>
    <property type="match status" value="1"/>
</dbReference>
<sequence length="469" mass="52920">MTATICQIALSVRDTTASLHFYQKLFGLKHVFGTLSFRGKQAERIQGLAGVASRVSWLIDDRAFFQLELFEFESPVAAPLAPEDDERVGYRRILARVDSLERFEALAQSLGLPLETRPAANRRFIRDPDGILIELIEDRSLQGSPYPCKLTGLGLVVADCARSVAAFVGGLGFQRSDDKVEPDNDTVAQAGLIKGDMWLELRQAAAPKPWPPRYRLSDIGIMNLAVGFDSQEAFNALFERALVAGFAPNYKPLGQAGLVQCVYVNDPQGFSVEMLYCSPQLYPLVGFSKPDLKARLFNRQREKLAYKALGTRRDSFFSRQIRTEIEIDAAPSAVWNCLVDFERYGQWNPMLEIQRIDHRPGGQMHFAVKLGKERKASFQARISSDEAPRRFAWRGGNPFTVAGEHFFQLVENADGSTRFIHGERFSGLLLPALWQRLSQSKRLYQRMNEALKQRVDSAHQEATDERLER</sequence>
<keyword evidence="2" id="KW-0175">Coiled coil</keyword>
<gene>
    <name evidence="4" type="ORF">HX830_18550</name>
</gene>
<evidence type="ECO:0000259" key="3">
    <source>
        <dbReference type="PROSITE" id="PS51819"/>
    </source>
</evidence>
<protein>
    <submittedName>
        <fullName evidence="4">SRPBCC family protein</fullName>
    </submittedName>
</protein>
<dbReference type="InterPro" id="IPR019587">
    <property type="entry name" value="Polyketide_cyclase/dehydratase"/>
</dbReference>
<dbReference type="InterPro" id="IPR037523">
    <property type="entry name" value="VOC_core"/>
</dbReference>
<dbReference type="Pfam" id="PF00903">
    <property type="entry name" value="Glyoxalase"/>
    <property type="match status" value="1"/>
</dbReference>
<dbReference type="RefSeq" id="WP_177101766.1">
    <property type="nucleotide sequence ID" value="NZ_JACAQA010000015.1"/>
</dbReference>
<proteinExistence type="predicted"/>
<dbReference type="CDD" id="cd07822">
    <property type="entry name" value="SRPBCC_4"/>
    <property type="match status" value="1"/>
</dbReference>
<comment type="caution">
    <text evidence="4">The sequence shown here is derived from an EMBL/GenBank/DDBJ whole genome shotgun (WGS) entry which is preliminary data.</text>
</comment>
<dbReference type="PROSITE" id="PS51819">
    <property type="entry name" value="VOC"/>
    <property type="match status" value="1"/>
</dbReference>
<dbReference type="GO" id="GO:0004462">
    <property type="term" value="F:lactoylglutathione lyase activity"/>
    <property type="evidence" value="ECO:0007669"/>
    <property type="project" value="InterPro"/>
</dbReference>
<dbReference type="PANTHER" id="PTHR36166:SF1">
    <property type="entry name" value="SRPBCC DOMAIN-CONTAINING PROTEIN"/>
    <property type="match status" value="1"/>
</dbReference>
<dbReference type="SUPFAM" id="SSF54593">
    <property type="entry name" value="Glyoxalase/Bleomycin resistance protein/Dihydroxybiphenyl dioxygenase"/>
    <property type="match status" value="2"/>
</dbReference>
<dbReference type="CDD" id="cd06587">
    <property type="entry name" value="VOC"/>
    <property type="match status" value="2"/>
</dbReference>
<dbReference type="EMBL" id="JACAQA010000015">
    <property type="protein sequence ID" value="NWB86881.1"/>
    <property type="molecule type" value="Genomic_DNA"/>
</dbReference>
<dbReference type="PROSITE" id="PS00934">
    <property type="entry name" value="GLYOXALASE_I_1"/>
    <property type="match status" value="1"/>
</dbReference>
<evidence type="ECO:0000313" key="4">
    <source>
        <dbReference type="EMBL" id="NWB86881.1"/>
    </source>
</evidence>
<evidence type="ECO:0000256" key="1">
    <source>
        <dbReference type="ARBA" id="ARBA00022723"/>
    </source>
</evidence>
<dbReference type="InterPro" id="IPR023393">
    <property type="entry name" value="START-like_dom_sf"/>
</dbReference>
<dbReference type="InterPro" id="IPR018146">
    <property type="entry name" value="Glyoxalase_1_CS"/>
</dbReference>
<dbReference type="PANTHER" id="PTHR36166">
    <property type="entry name" value="CHROMOSOME 9, WHOLE GENOME SHOTGUN SEQUENCE"/>
    <property type="match status" value="1"/>
</dbReference>
<dbReference type="SUPFAM" id="SSF55961">
    <property type="entry name" value="Bet v1-like"/>
    <property type="match status" value="1"/>
</dbReference>
<organism evidence="4 5">
    <name type="scientific">Pseudomonas gingeri</name>
    <dbReference type="NCBI Taxonomy" id="117681"/>
    <lineage>
        <taxon>Bacteria</taxon>
        <taxon>Pseudomonadati</taxon>
        <taxon>Pseudomonadota</taxon>
        <taxon>Gammaproteobacteria</taxon>
        <taxon>Pseudomonadales</taxon>
        <taxon>Pseudomonadaceae</taxon>
        <taxon>Pseudomonas</taxon>
    </lineage>
</organism>
<dbReference type="Gene3D" id="3.30.530.20">
    <property type="match status" value="1"/>
</dbReference>
<feature type="domain" description="VOC" evidence="3">
    <location>
        <begin position="4"/>
        <end position="138"/>
    </location>
</feature>
<dbReference type="AlphaFoldDB" id="A0A7Y8BT52"/>
<dbReference type="GO" id="GO:0046872">
    <property type="term" value="F:metal ion binding"/>
    <property type="evidence" value="ECO:0007669"/>
    <property type="project" value="UniProtKB-KW"/>
</dbReference>
<dbReference type="InterPro" id="IPR004360">
    <property type="entry name" value="Glyas_Fos-R_dOase_dom"/>
</dbReference>
<dbReference type="Gene3D" id="3.10.180.10">
    <property type="entry name" value="2,3-Dihydroxybiphenyl 1,2-Dioxygenase, domain 1"/>
    <property type="match status" value="2"/>
</dbReference>
<name>A0A7Y8BT52_9PSED</name>
<dbReference type="Proteomes" id="UP000522864">
    <property type="component" value="Unassembled WGS sequence"/>
</dbReference>
<evidence type="ECO:0000256" key="2">
    <source>
        <dbReference type="SAM" id="Coils"/>
    </source>
</evidence>
<feature type="coiled-coil region" evidence="2">
    <location>
        <begin position="441"/>
        <end position="468"/>
    </location>
</feature>
<accession>A0A7Y8BT52</accession>
<evidence type="ECO:0000313" key="5">
    <source>
        <dbReference type="Proteomes" id="UP000522864"/>
    </source>
</evidence>
<keyword evidence="1" id="KW-0479">Metal-binding</keyword>
<dbReference type="InterPro" id="IPR029068">
    <property type="entry name" value="Glyas_Bleomycin-R_OHBP_Dase"/>
</dbReference>
<reference evidence="4 5" key="1">
    <citation type="submission" date="2020-04" db="EMBL/GenBank/DDBJ databases">
        <title>Molecular characterization of pseudomonads from Agaricus bisporus reveal novel blotch 2 pathogens in Western Europe.</title>
        <authorList>
            <person name="Taparia T."/>
            <person name="Krijger M."/>
            <person name="Haynes E."/>
            <person name="Elpinstone J.G."/>
            <person name="Noble R."/>
            <person name="Van Der Wolf J."/>
        </authorList>
    </citation>
    <scope>NUCLEOTIDE SEQUENCE [LARGE SCALE GENOMIC DNA]</scope>
    <source>
        <strain evidence="4 5">G9001</strain>
    </source>
</reference>